<dbReference type="AlphaFoldDB" id="X1PU78"/>
<keyword evidence="1" id="KW-0812">Transmembrane</keyword>
<keyword evidence="1" id="KW-0472">Membrane</keyword>
<feature type="transmembrane region" description="Helical" evidence="1">
    <location>
        <begin position="44"/>
        <end position="61"/>
    </location>
</feature>
<reference evidence="2" key="1">
    <citation type="journal article" date="2014" name="Front. Microbiol.">
        <title>High frequency of phylogenetically diverse reductive dehalogenase-homologous genes in deep subseafloor sedimentary metagenomes.</title>
        <authorList>
            <person name="Kawai M."/>
            <person name="Futagami T."/>
            <person name="Toyoda A."/>
            <person name="Takaki Y."/>
            <person name="Nishi S."/>
            <person name="Hori S."/>
            <person name="Arai W."/>
            <person name="Tsubouchi T."/>
            <person name="Morono Y."/>
            <person name="Uchiyama I."/>
            <person name="Ito T."/>
            <person name="Fujiyama A."/>
            <person name="Inagaki F."/>
            <person name="Takami H."/>
        </authorList>
    </citation>
    <scope>NUCLEOTIDE SEQUENCE</scope>
    <source>
        <strain evidence="2">Expedition CK06-06</strain>
    </source>
</reference>
<accession>X1PU78</accession>
<proteinExistence type="predicted"/>
<gene>
    <name evidence="2" type="ORF">S12H4_04440</name>
</gene>
<sequence length="62" mass="7070">MLMAYFFKKGKLSPAYEDPVYLSGDLKKNSRSLDEDRFLKRTRLKFVIIITAIVMGIEVVGG</sequence>
<dbReference type="EMBL" id="BARW01001369">
    <property type="protein sequence ID" value="GAI59398.1"/>
    <property type="molecule type" value="Genomic_DNA"/>
</dbReference>
<name>X1PU78_9ZZZZ</name>
<evidence type="ECO:0000313" key="2">
    <source>
        <dbReference type="EMBL" id="GAI59398.1"/>
    </source>
</evidence>
<comment type="caution">
    <text evidence="2">The sequence shown here is derived from an EMBL/GenBank/DDBJ whole genome shotgun (WGS) entry which is preliminary data.</text>
</comment>
<keyword evidence="1" id="KW-1133">Transmembrane helix</keyword>
<feature type="non-terminal residue" evidence="2">
    <location>
        <position position="62"/>
    </location>
</feature>
<organism evidence="2">
    <name type="scientific">marine sediment metagenome</name>
    <dbReference type="NCBI Taxonomy" id="412755"/>
    <lineage>
        <taxon>unclassified sequences</taxon>
        <taxon>metagenomes</taxon>
        <taxon>ecological metagenomes</taxon>
    </lineage>
</organism>
<protein>
    <submittedName>
        <fullName evidence="2">Uncharacterized protein</fullName>
    </submittedName>
</protein>
<evidence type="ECO:0000256" key="1">
    <source>
        <dbReference type="SAM" id="Phobius"/>
    </source>
</evidence>